<proteinExistence type="predicted"/>
<dbReference type="EMBL" id="LR778175">
    <property type="protein sequence ID" value="CAB1274236.1"/>
    <property type="molecule type" value="Genomic_DNA"/>
</dbReference>
<evidence type="ECO:0000313" key="1">
    <source>
        <dbReference type="EMBL" id="CAB1274236.1"/>
    </source>
</evidence>
<keyword evidence="2" id="KW-1185">Reference proteome</keyword>
<dbReference type="Pfam" id="PF04351">
    <property type="entry name" value="PilP"/>
    <property type="match status" value="1"/>
</dbReference>
<dbReference type="InterPro" id="IPR007446">
    <property type="entry name" value="PilP"/>
</dbReference>
<accession>A0A7G1Q794</accession>
<dbReference type="PIRSF" id="PIRSF016481">
    <property type="entry name" value="Pilus_assembly_PilP"/>
    <property type="match status" value="1"/>
</dbReference>
<reference evidence="1 2" key="1">
    <citation type="submission" date="2020-03" db="EMBL/GenBank/DDBJ databases">
        <authorList>
            <person name="Picone N."/>
        </authorList>
    </citation>
    <scope>NUCLEOTIDE SEQUENCE [LARGE SCALE GENOMIC DNA]</scope>
    <source>
        <strain evidence="1">NSCAC1</strain>
    </source>
</reference>
<evidence type="ECO:0000313" key="2">
    <source>
        <dbReference type="Proteomes" id="UP000516072"/>
    </source>
</evidence>
<dbReference type="Gene3D" id="2.30.30.830">
    <property type="match status" value="1"/>
</dbReference>
<name>A0A7G1Q794_9GAMM</name>
<dbReference type="RefSeq" id="WP_197744477.1">
    <property type="nucleotide sequence ID" value="NZ_LR778175.1"/>
</dbReference>
<dbReference type="KEGG" id="ntg:NSCAC_0067"/>
<dbReference type="Proteomes" id="UP000516072">
    <property type="component" value="Chromosome"/>
</dbReference>
<organism evidence="1 2">
    <name type="scientific">Candidatus Nitrosacidococcus tergens</name>
    <dbReference type="NCBI Taxonomy" id="553981"/>
    <lineage>
        <taxon>Bacteria</taxon>
        <taxon>Pseudomonadati</taxon>
        <taxon>Pseudomonadota</taxon>
        <taxon>Gammaproteobacteria</taxon>
        <taxon>Chromatiales</taxon>
        <taxon>Chromatiaceae</taxon>
        <taxon>Candidatus Nitrosacidococcus</taxon>
    </lineage>
</organism>
<protein>
    <submittedName>
        <fullName evidence="1">Putative Pilus assembly protein PilP</fullName>
    </submittedName>
</protein>
<sequence>MNASLGYKKKNKLLTMCTCTIVVSFSGLFGCSNQNQGIADLQQYTQTIKSRPAAKLESLPKAKPYEKSIYKSVQIRDPFVPILDTTEEKANPSNIVAPDQNRSKEALEEYALGTLKMVGILKQRGEIWALVLTPDRHLYRAQSGNYIGKDYGKITRIDDGKIEILETFLAHGSWFEREVKLELSTIEN</sequence>
<gene>
    <name evidence="1" type="ORF">NSCAC_0067</name>
</gene>
<dbReference type="AlphaFoldDB" id="A0A7G1Q794"/>